<dbReference type="PANTHER" id="PTHR22762:SF67">
    <property type="entry name" value="ALPHA_BETA-GLUCOSIDASE AGDC-RELATED"/>
    <property type="match status" value="1"/>
</dbReference>
<keyword evidence="14" id="KW-0961">Cell wall biogenesis/degradation</keyword>
<evidence type="ECO:0000256" key="5">
    <source>
        <dbReference type="ARBA" id="ARBA00012741"/>
    </source>
</evidence>
<evidence type="ECO:0000256" key="8">
    <source>
        <dbReference type="ARBA" id="ARBA00022525"/>
    </source>
</evidence>
<comment type="caution">
    <text evidence="22">The sequence shown here is derived from an EMBL/GenBank/DDBJ whole genome shotgun (WGS) entry which is preliminary data.</text>
</comment>
<evidence type="ECO:0000256" key="13">
    <source>
        <dbReference type="ARBA" id="ARBA00023295"/>
    </source>
</evidence>
<dbReference type="GO" id="GO:0008422">
    <property type="term" value="F:beta-glucosidase activity"/>
    <property type="evidence" value="ECO:0007669"/>
    <property type="project" value="UniProtKB-EC"/>
</dbReference>
<sequence>MRGLFLFYVSLVGAAVIGPRTDGPDQCPGYKAINIKERDNSLMADLILAGDFCNLYGSDLINLTLLVEYQTNNRLHVIIQDADEDVYQVPESVLPRPVSTSTHRDASVLRFDYQPEPFSFRILRGEDVLFDTTDTNIVFETQYLNLRTWLPNDPNLYGLGEHSDSLRMPTTNYTRTLWSRDAYGIPANSNLYGNHPVYVDHRGDQGTHGVFFLNSNGMDVKVDKSYDGRQFLEYNTLGGVLDFYFLAGPTPKDVSMQYSEVVGLPAMQSYWSFGFHQCRYGYQDVYEVAEVVYNYSRAHIPLETMWTDIDYMDARRVFTLDPLRFPLKKMTELVTYLHKHNQHYIVMVDPAISDSDNGAFNRGKERSVFLYRDQDTLYKGAVWPGVTVYPDWFNPDTQAYWNGEFQRFFDEKSGVNIDGLWIDMNEASNFCPWPCKDPESYAQNNDLPPEAPATRSPPRPLPGFPKDFQPTTGGSVASKRSLNLESRDTKGQKVGLPGRDLIAPLYQIANAAGSLSNKTIDTDLVHAGKGYAEYDTHNLYGTMMSSASRSAMLQRRPQARPLVITRSTFAGAGAHVGHWLGDNLSQWDKYRVSIAQMLEFASIFQIPMVGSDVCGFGGDTTEELCARWATLGAFYPFYRNHNELGSVDQEFYRWSSVADAAREIIDIRYRLLDYLYTSFHRQTETGEPFLQPLFYVYPADPNVFDNQLQFFYGDAILISPVQDQGQTSVDAYFPNDLFYDWHTGEKITGSGATITLSDIGITEIPIHIRGGFIIPLRSKSAMTTTELRRRGFEIVVAPNDAGTAKGQLYLDDGESLSPDATSMVDFEYDNGQLHIRGYFGYHENVIVESVTVLGQGHSHVRRDEESGAFEDASFDSSRQALTKAVHIELNGPTVIEIVA</sequence>
<evidence type="ECO:0000256" key="15">
    <source>
        <dbReference type="ARBA" id="ARBA00023326"/>
    </source>
</evidence>
<dbReference type="PANTHER" id="PTHR22762">
    <property type="entry name" value="ALPHA-GLUCOSIDASE"/>
    <property type="match status" value="1"/>
</dbReference>
<evidence type="ECO:0000256" key="4">
    <source>
        <dbReference type="ARBA" id="ARBA00007806"/>
    </source>
</evidence>
<dbReference type="GO" id="GO:0005576">
    <property type="term" value="C:extracellular region"/>
    <property type="evidence" value="ECO:0007669"/>
    <property type="project" value="UniProtKB-SubCell"/>
</dbReference>
<keyword evidence="15" id="KW-0624">Polysaccharide degradation</keyword>
<dbReference type="Gene3D" id="2.60.40.1180">
    <property type="entry name" value="Golgi alpha-mannosidase II"/>
    <property type="match status" value="2"/>
</dbReference>
<dbReference type="GO" id="GO:0004558">
    <property type="term" value="F:alpha-1,4-glucosidase activity"/>
    <property type="evidence" value="ECO:0007669"/>
    <property type="project" value="UniProtKB-EC"/>
</dbReference>
<accession>A0AAD6CK97</accession>
<comment type="catalytic activity">
    <reaction evidence="2">
        <text>Hydrolysis of terminal, non-reducing (1-&gt;4)-linked alpha-D-glucose residues with release of alpha-D-glucose.</text>
        <dbReference type="EC" id="3.2.1.20"/>
    </reaction>
</comment>
<evidence type="ECO:0000256" key="14">
    <source>
        <dbReference type="ARBA" id="ARBA00023316"/>
    </source>
</evidence>
<keyword evidence="13 17" id="KW-0326">Glycosidase</keyword>
<keyword evidence="11" id="KW-0325">Glycoprotein</keyword>
<reference evidence="22 23" key="1">
    <citation type="journal article" date="2023" name="IMA Fungus">
        <title>Comparative genomic study of the Penicillium genus elucidates a diverse pangenome and 15 lateral gene transfer events.</title>
        <authorList>
            <person name="Petersen C."/>
            <person name="Sorensen T."/>
            <person name="Nielsen M.R."/>
            <person name="Sondergaard T.E."/>
            <person name="Sorensen J.L."/>
            <person name="Fitzpatrick D.A."/>
            <person name="Frisvad J.C."/>
            <person name="Nielsen K.L."/>
        </authorList>
    </citation>
    <scope>NUCLEOTIDE SEQUENCE [LARGE SCALE GENOMIC DNA]</scope>
    <source>
        <strain evidence="22 23">IBT 35679</strain>
    </source>
</reference>
<dbReference type="Gene3D" id="2.60.40.1760">
    <property type="entry name" value="glycosyl hydrolase (family 31)"/>
    <property type="match status" value="1"/>
</dbReference>
<dbReference type="CDD" id="cd06602">
    <property type="entry name" value="GH31_MGAM_SI_GAA"/>
    <property type="match status" value="1"/>
</dbReference>
<dbReference type="InterPro" id="IPR048395">
    <property type="entry name" value="Glyco_hydro_31_C"/>
</dbReference>
<feature type="compositionally biased region" description="Polar residues" evidence="18">
    <location>
        <begin position="469"/>
        <end position="484"/>
    </location>
</feature>
<dbReference type="CDD" id="cd14752">
    <property type="entry name" value="GH31_N"/>
    <property type="match status" value="1"/>
</dbReference>
<dbReference type="Pfam" id="PF21365">
    <property type="entry name" value="Glyco_hydro_31_3rd"/>
    <property type="match status" value="1"/>
</dbReference>
<evidence type="ECO:0000256" key="6">
    <source>
        <dbReference type="ARBA" id="ARBA00012744"/>
    </source>
</evidence>
<dbReference type="Pfam" id="PF01055">
    <property type="entry name" value="Glyco_hydro_31_2nd"/>
    <property type="match status" value="1"/>
</dbReference>
<evidence type="ECO:0000256" key="9">
    <source>
        <dbReference type="ARBA" id="ARBA00022729"/>
    </source>
</evidence>
<evidence type="ECO:0000256" key="11">
    <source>
        <dbReference type="ARBA" id="ARBA00023180"/>
    </source>
</evidence>
<keyword evidence="9" id="KW-0732">Signal</keyword>
<dbReference type="InterPro" id="IPR000322">
    <property type="entry name" value="Glyco_hydro_31_TIM"/>
</dbReference>
<gene>
    <name evidence="22" type="ORF">N7494_010434</name>
</gene>
<evidence type="ECO:0000256" key="3">
    <source>
        <dbReference type="ARBA" id="ARBA00004613"/>
    </source>
</evidence>
<evidence type="ECO:0000313" key="23">
    <source>
        <dbReference type="Proteomes" id="UP001220324"/>
    </source>
</evidence>
<evidence type="ECO:0000259" key="21">
    <source>
        <dbReference type="Pfam" id="PF21365"/>
    </source>
</evidence>
<dbReference type="Gene3D" id="3.20.20.80">
    <property type="entry name" value="Glycosidases"/>
    <property type="match status" value="2"/>
</dbReference>
<evidence type="ECO:0000256" key="1">
    <source>
        <dbReference type="ARBA" id="ARBA00000448"/>
    </source>
</evidence>
<dbReference type="EMBL" id="JAQIZZ010000008">
    <property type="protein sequence ID" value="KAJ5523784.1"/>
    <property type="molecule type" value="Genomic_DNA"/>
</dbReference>
<evidence type="ECO:0000256" key="12">
    <source>
        <dbReference type="ARBA" id="ARBA00023277"/>
    </source>
</evidence>
<evidence type="ECO:0000256" key="18">
    <source>
        <dbReference type="SAM" id="MobiDB-lite"/>
    </source>
</evidence>
<dbReference type="GO" id="GO:0071555">
    <property type="term" value="P:cell wall organization"/>
    <property type="evidence" value="ECO:0007669"/>
    <property type="project" value="UniProtKB-KW"/>
</dbReference>
<evidence type="ECO:0000259" key="19">
    <source>
        <dbReference type="Pfam" id="PF01055"/>
    </source>
</evidence>
<dbReference type="PROSITE" id="PS00129">
    <property type="entry name" value="GLYCOSYL_HYDROL_F31_1"/>
    <property type="match status" value="1"/>
</dbReference>
<feature type="region of interest" description="Disordered" evidence="18">
    <location>
        <begin position="441"/>
        <end position="492"/>
    </location>
</feature>
<dbReference type="Pfam" id="PF13802">
    <property type="entry name" value="Gal_mutarotas_2"/>
    <property type="match status" value="1"/>
</dbReference>
<dbReference type="SUPFAM" id="SSF51011">
    <property type="entry name" value="Glycosyl hydrolase domain"/>
    <property type="match status" value="1"/>
</dbReference>
<feature type="domain" description="Glycosyl hydrolase family 31 C-terminal" evidence="21">
    <location>
        <begin position="686"/>
        <end position="774"/>
    </location>
</feature>
<keyword evidence="12" id="KW-0119">Carbohydrate metabolism</keyword>
<comment type="similarity">
    <text evidence="4 17">Belongs to the glycosyl hydrolase 31 family.</text>
</comment>
<dbReference type="SUPFAM" id="SSF74650">
    <property type="entry name" value="Galactose mutarotase-like"/>
    <property type="match status" value="1"/>
</dbReference>
<dbReference type="EC" id="3.2.1.20" evidence="5"/>
<dbReference type="InterPro" id="IPR030458">
    <property type="entry name" value="Glyco_hydro_31_AS"/>
</dbReference>
<keyword evidence="10 17" id="KW-0378">Hydrolase</keyword>
<dbReference type="AlphaFoldDB" id="A0AAD6CK97"/>
<feature type="domain" description="Glycoside hydrolase family 31 N-terminal" evidence="20">
    <location>
        <begin position="113"/>
        <end position="217"/>
    </location>
</feature>
<feature type="compositionally biased region" description="Pro residues" evidence="18">
    <location>
        <begin position="449"/>
        <end position="463"/>
    </location>
</feature>
<comment type="catalytic activity">
    <reaction evidence="1">
        <text>Hydrolysis of terminal, non-reducing beta-D-glucosyl residues with release of beta-D-glucose.</text>
        <dbReference type="EC" id="3.2.1.21"/>
    </reaction>
</comment>
<dbReference type="InterPro" id="IPR017853">
    <property type="entry name" value="GH"/>
</dbReference>
<protein>
    <recommendedName>
        <fullName evidence="7">Probable alpha/beta-glucosidase agdC</fullName>
        <ecNumber evidence="5">3.2.1.20</ecNumber>
        <ecNumber evidence="6">3.2.1.21</ecNumber>
    </recommendedName>
</protein>
<dbReference type="GO" id="GO:0000272">
    <property type="term" value="P:polysaccharide catabolic process"/>
    <property type="evidence" value="ECO:0007669"/>
    <property type="project" value="UniProtKB-KW"/>
</dbReference>
<dbReference type="SUPFAM" id="SSF51445">
    <property type="entry name" value="(Trans)glycosidases"/>
    <property type="match status" value="1"/>
</dbReference>
<dbReference type="Proteomes" id="UP001220324">
    <property type="component" value="Unassembled WGS sequence"/>
</dbReference>
<evidence type="ECO:0000256" key="7">
    <source>
        <dbReference type="ARBA" id="ARBA00014002"/>
    </source>
</evidence>
<evidence type="ECO:0000256" key="16">
    <source>
        <dbReference type="ARBA" id="ARBA00025512"/>
    </source>
</evidence>
<feature type="domain" description="Glycoside hydrolase family 31 TIM barrel" evidence="19">
    <location>
        <begin position="265"/>
        <end position="677"/>
    </location>
</feature>
<dbReference type="InterPro" id="IPR011013">
    <property type="entry name" value="Gal_mutarotase_sf_dom"/>
</dbReference>
<comment type="function">
    <text evidence="16">Glucosidase involved in the degradation of cellulosic biomass. Has both alpha- and beta-glucosidase activity.</text>
</comment>
<dbReference type="EC" id="3.2.1.21" evidence="6"/>
<proteinExistence type="inferred from homology"/>
<evidence type="ECO:0000256" key="2">
    <source>
        <dbReference type="ARBA" id="ARBA00001657"/>
    </source>
</evidence>
<evidence type="ECO:0000259" key="20">
    <source>
        <dbReference type="Pfam" id="PF13802"/>
    </source>
</evidence>
<evidence type="ECO:0000313" key="22">
    <source>
        <dbReference type="EMBL" id="KAJ5523784.1"/>
    </source>
</evidence>
<comment type="subcellular location">
    <subcellularLocation>
        <location evidence="3">Secreted</location>
    </subcellularLocation>
</comment>
<dbReference type="GO" id="GO:0030246">
    <property type="term" value="F:carbohydrate binding"/>
    <property type="evidence" value="ECO:0007669"/>
    <property type="project" value="InterPro"/>
</dbReference>
<evidence type="ECO:0000256" key="17">
    <source>
        <dbReference type="RuleBase" id="RU361185"/>
    </source>
</evidence>
<evidence type="ECO:0000256" key="10">
    <source>
        <dbReference type="ARBA" id="ARBA00022801"/>
    </source>
</evidence>
<dbReference type="InterPro" id="IPR025887">
    <property type="entry name" value="Glyco_hydro_31_N_dom"/>
</dbReference>
<organism evidence="22 23">
    <name type="scientific">Penicillium frequentans</name>
    <dbReference type="NCBI Taxonomy" id="3151616"/>
    <lineage>
        <taxon>Eukaryota</taxon>
        <taxon>Fungi</taxon>
        <taxon>Dikarya</taxon>
        <taxon>Ascomycota</taxon>
        <taxon>Pezizomycotina</taxon>
        <taxon>Eurotiomycetes</taxon>
        <taxon>Eurotiomycetidae</taxon>
        <taxon>Eurotiales</taxon>
        <taxon>Aspergillaceae</taxon>
        <taxon>Penicillium</taxon>
    </lineage>
</organism>
<dbReference type="InterPro" id="IPR013780">
    <property type="entry name" value="Glyco_hydro_b"/>
</dbReference>
<name>A0AAD6CK97_9EURO</name>
<keyword evidence="8" id="KW-0964">Secreted</keyword>
<keyword evidence="23" id="KW-1185">Reference proteome</keyword>